<dbReference type="Proteomes" id="UP000241462">
    <property type="component" value="Unassembled WGS sequence"/>
</dbReference>
<feature type="compositionally biased region" description="Basic and acidic residues" evidence="6">
    <location>
        <begin position="928"/>
        <end position="952"/>
    </location>
</feature>
<evidence type="ECO:0000256" key="5">
    <source>
        <dbReference type="PROSITE-ProRule" id="PRU00708"/>
    </source>
</evidence>
<dbReference type="STRING" id="2025994.A0A2T3A1B3"/>
<dbReference type="InterPro" id="IPR002885">
    <property type="entry name" value="PPR_rpt"/>
</dbReference>
<dbReference type="PANTHER" id="PTHR47447">
    <property type="entry name" value="OS03G0856100 PROTEIN"/>
    <property type="match status" value="1"/>
</dbReference>
<comment type="similarity">
    <text evidence="1">Belongs to the CCM1 family.</text>
</comment>
<feature type="compositionally biased region" description="Low complexity" evidence="6">
    <location>
        <begin position="44"/>
        <end position="55"/>
    </location>
</feature>
<feature type="region of interest" description="Disordered" evidence="6">
    <location>
        <begin position="38"/>
        <end position="92"/>
    </location>
</feature>
<evidence type="ECO:0000256" key="6">
    <source>
        <dbReference type="SAM" id="MobiDB-lite"/>
    </source>
</evidence>
<feature type="region of interest" description="Disordered" evidence="6">
    <location>
        <begin position="928"/>
        <end position="966"/>
    </location>
</feature>
<dbReference type="Gene3D" id="1.25.40.10">
    <property type="entry name" value="Tetratricopeptide repeat domain"/>
    <property type="match status" value="1"/>
</dbReference>
<sequence length="966" mass="107485">MSLGIIARWRVRPLRLGPSIPRVSLLLPSRLRAQPPAPFSCHYSTSPAPNTTSSTQEHPKPASNNEYDGDGSVTRSASDLTTSQAIPSSSPTESLVFEDIDYVEDELPIASYKDAYLSDDMMALEADLERGRFAGSVLVKHPTRASQRIAARERLREHHKSVTAQVRHAKMQSALQTASTDWRQVLLRLAQNTPMQSLHWINEGLKVDVPRAAMDVLLAKNGDYTIGAIRRRTGAVIMVSRDQPALLLSGTARAINGVINELRGVADTMTMIRLHSPSSGKKPQNKPQALLSSFYELPPTREEGFRPHHVSTDRHISSIPVPAIWTTATVEQFVTQLVDSAVRPHLHGPLYKPTPGKVLVDHERATVERIERVFHANPSMQVASRSALKLALQNMCNKGDKYLPEARSIFMAMDRRGLTADVDIYNIFLMAACKAGDLRKFQRTLGLMHHRDLHPNLDTWLIFLRMVQSSKVRSYILQAMHSKNLLALPGALEKVAGAMAVMDAEHAVTRKKDIATFFSEQQARYGADWLSREAANQIIDVFGTHGRFEDAFSVLNALIRRYEEYPNTQRFILDRMVTRPDASTFTSILIRARNYGKMPVAVNAVRKMKRPSLHRLPYNKIMHVLFEMAWKLRLRTTLVVLWRYASLARITSWRMRERVSLLLRGSPDPLSKDSWSSTYNELGGEKLAQEFAGGPAALARIRAMVRKAWGSGSVPLSELGVLATKALPLAYGDFSPGIALGDVLSQSVLLDFRCINARKSEEKLQDVLQSAKVKTLPLLPRSSDLEGRADVAPYHYTAAQRTAIGPQDKWDDQSASEGWEFGQKVWPQDQPSLSEAQSSTATSADAGGNNPSKNTLTFAEHGLGENTSESVALSHSPLSTIEEGQEKHMVIINPRLWAAKDPGQEYRNGMQRQEEELIIAVLNTFEKEQMGPRQMRSESAHSSKRSETETSRGLDSVNGGMVALSD</sequence>
<feature type="repeat" description="PPR" evidence="5">
    <location>
        <begin position="421"/>
        <end position="455"/>
    </location>
</feature>
<evidence type="ECO:0000256" key="2">
    <source>
        <dbReference type="ARBA" id="ARBA00022737"/>
    </source>
</evidence>
<name>A0A2T3A1B3_9PEZI</name>
<dbReference type="OrthoDB" id="185373at2759"/>
<proteinExistence type="inferred from homology"/>
<evidence type="ECO:0008006" key="9">
    <source>
        <dbReference type="Google" id="ProtNLM"/>
    </source>
</evidence>
<keyword evidence="2" id="KW-0677">Repeat</keyword>
<keyword evidence="8" id="KW-1185">Reference proteome</keyword>
<evidence type="ECO:0000313" key="8">
    <source>
        <dbReference type="Proteomes" id="UP000241462"/>
    </source>
</evidence>
<dbReference type="InParanoid" id="A0A2T3A1B3"/>
<evidence type="ECO:0000256" key="1">
    <source>
        <dbReference type="ARBA" id="ARBA00006192"/>
    </source>
</evidence>
<comment type="subunit">
    <text evidence="4">Binds to mitochondrial small subunit 15S rRNA.</text>
</comment>
<dbReference type="AlphaFoldDB" id="A0A2T3A1B3"/>
<feature type="region of interest" description="Disordered" evidence="6">
    <location>
        <begin position="828"/>
        <end position="858"/>
    </location>
</feature>
<evidence type="ECO:0000313" key="7">
    <source>
        <dbReference type="EMBL" id="PSR80938.1"/>
    </source>
</evidence>
<gene>
    <name evidence="7" type="ORF">BD289DRAFT_439814</name>
</gene>
<dbReference type="EMBL" id="KZ678514">
    <property type="protein sequence ID" value="PSR80938.1"/>
    <property type="molecule type" value="Genomic_DNA"/>
</dbReference>
<evidence type="ECO:0000256" key="4">
    <source>
        <dbReference type="ARBA" id="ARBA00044511"/>
    </source>
</evidence>
<evidence type="ECO:0000256" key="3">
    <source>
        <dbReference type="ARBA" id="ARBA00044493"/>
    </source>
</evidence>
<organism evidence="7 8">
    <name type="scientific">Coniella lustricola</name>
    <dbReference type="NCBI Taxonomy" id="2025994"/>
    <lineage>
        <taxon>Eukaryota</taxon>
        <taxon>Fungi</taxon>
        <taxon>Dikarya</taxon>
        <taxon>Ascomycota</taxon>
        <taxon>Pezizomycotina</taxon>
        <taxon>Sordariomycetes</taxon>
        <taxon>Sordariomycetidae</taxon>
        <taxon>Diaporthales</taxon>
        <taxon>Schizoparmaceae</taxon>
        <taxon>Coniella</taxon>
    </lineage>
</organism>
<dbReference type="PROSITE" id="PS51375">
    <property type="entry name" value="PPR"/>
    <property type="match status" value="1"/>
</dbReference>
<reference evidence="7 8" key="1">
    <citation type="journal article" date="2018" name="Mycol. Prog.">
        <title>Coniella lustricola, a new species from submerged detritus.</title>
        <authorList>
            <person name="Raudabaugh D.B."/>
            <person name="Iturriaga T."/>
            <person name="Carver A."/>
            <person name="Mondo S."/>
            <person name="Pangilinan J."/>
            <person name="Lipzen A."/>
            <person name="He G."/>
            <person name="Amirebrahimi M."/>
            <person name="Grigoriev I.V."/>
            <person name="Miller A.N."/>
        </authorList>
    </citation>
    <scope>NUCLEOTIDE SEQUENCE [LARGE SCALE GENOMIC DNA]</scope>
    <source>
        <strain evidence="7 8">B22-T-1</strain>
    </source>
</reference>
<dbReference type="PANTHER" id="PTHR47447:SF17">
    <property type="entry name" value="OS12G0638900 PROTEIN"/>
    <property type="match status" value="1"/>
</dbReference>
<feature type="compositionally biased region" description="Polar residues" evidence="6">
    <location>
        <begin position="73"/>
        <end position="92"/>
    </location>
</feature>
<protein>
    <recommendedName>
        <fullName evidence="9">Pentatricopeptide repeat domain-containing protein</fullName>
    </recommendedName>
</protein>
<feature type="compositionally biased region" description="Polar residues" evidence="6">
    <location>
        <begin position="829"/>
        <end position="857"/>
    </location>
</feature>
<dbReference type="InterPro" id="IPR011990">
    <property type="entry name" value="TPR-like_helical_dom_sf"/>
</dbReference>
<accession>A0A2T3A1B3</accession>
<dbReference type="Pfam" id="PF13812">
    <property type="entry name" value="PPR_3"/>
    <property type="match status" value="1"/>
</dbReference>
<comment type="function">
    <text evidence="3">Regulates mitochondrial small subunit maturation by controlling 15S rRNA 5'-end processing. Localizes to the 5' precursor of the 15S rRNA in a position that is subsequently occupied by mS47 in the mature yeast mtSSU. Uses structure and sequence-specific RNA recognition, binding to a single-stranded region of the precursor and specifically recognizing bases -6 to -1. The exchange of Ccm1 for mS47 is coupled to the irreversible removal of precursor rRNA that is accompanied by conformational changes of the mitoribosomal proteins uS5m and mS26. These conformational changes signal completion of 5'-end rRNA processing through protection of the mature 5'-end of the 15S rRNA and stabilization of mS47. The removal of the 5' precursor together with the dissociation of Ccm1 may be catalyzed by the 5'-3' exoribonuclease Pet127. Involved in the specific removal of group I introns in mitochondrial encoded transcripts.</text>
</comment>